<dbReference type="SUPFAM" id="SSF53474">
    <property type="entry name" value="alpha/beta-Hydrolases"/>
    <property type="match status" value="1"/>
</dbReference>
<dbReference type="RefSeq" id="WP_068905367.1">
    <property type="nucleotide sequence ID" value="NZ_JBHUIF010000007.1"/>
</dbReference>
<dbReference type="OrthoDB" id="5853561at2"/>
<dbReference type="Pfam" id="PF00561">
    <property type="entry name" value="Abhydrolase_1"/>
    <property type="match status" value="1"/>
</dbReference>
<name>A0A1C3E9H7_9GAMM</name>
<protein>
    <submittedName>
        <fullName evidence="2">Alpha/beta hydrolase</fullName>
    </submittedName>
</protein>
<feature type="domain" description="AB hydrolase-1" evidence="1">
    <location>
        <begin position="24"/>
        <end position="124"/>
    </location>
</feature>
<keyword evidence="2" id="KW-0378">Hydrolase</keyword>
<dbReference type="GO" id="GO:0016787">
    <property type="term" value="F:hydrolase activity"/>
    <property type="evidence" value="ECO:0007669"/>
    <property type="project" value="UniProtKB-KW"/>
</dbReference>
<accession>A0A1C3E9H7</accession>
<dbReference type="InterPro" id="IPR000073">
    <property type="entry name" value="AB_hydrolase_1"/>
</dbReference>
<gene>
    <name evidence="2" type="ORF">A8L45_21260</name>
</gene>
<organism evidence="2 3">
    <name type="scientific">Veronia pacifica</name>
    <dbReference type="NCBI Taxonomy" id="1080227"/>
    <lineage>
        <taxon>Bacteria</taxon>
        <taxon>Pseudomonadati</taxon>
        <taxon>Pseudomonadota</taxon>
        <taxon>Gammaproteobacteria</taxon>
        <taxon>Vibrionales</taxon>
        <taxon>Vibrionaceae</taxon>
        <taxon>Veronia</taxon>
    </lineage>
</organism>
<evidence type="ECO:0000259" key="1">
    <source>
        <dbReference type="Pfam" id="PF00561"/>
    </source>
</evidence>
<dbReference type="Proteomes" id="UP000094936">
    <property type="component" value="Unassembled WGS sequence"/>
</dbReference>
<dbReference type="InterPro" id="IPR029058">
    <property type="entry name" value="AB_hydrolase_fold"/>
</dbReference>
<sequence>MKEFRVKSCDAILRYHDFPGSEVPIVFIHGIGCASSFDYPLVASSNWLLPHRRILVDLLGSGFSDKPEKFDYSIRSHAVYLEEFIKYLGLDKFAIFGHSMGGAVSVVLAEKVQEHLQALVLSEANLDAGGGFFSKKIASYTELEYRDKGHAQIVQESICSLNTQWAACLVVNSSVGTHRQALSLIEGQNPSWRDILYSLEVNRTYIFGSKSLPDPDTTELSDHEITISIVSDAGHSMAWDNPDGLAEAIKNAIPAT</sequence>
<dbReference type="Gene3D" id="3.40.50.1820">
    <property type="entry name" value="alpha/beta hydrolase"/>
    <property type="match status" value="1"/>
</dbReference>
<dbReference type="AlphaFoldDB" id="A0A1C3E9H7"/>
<comment type="caution">
    <text evidence="2">The sequence shown here is derived from an EMBL/GenBank/DDBJ whole genome shotgun (WGS) entry which is preliminary data.</text>
</comment>
<dbReference type="InterPro" id="IPR050266">
    <property type="entry name" value="AB_hydrolase_sf"/>
</dbReference>
<reference evidence="2 3" key="1">
    <citation type="submission" date="2016-05" db="EMBL/GenBank/DDBJ databases">
        <title>Genomic Taxonomy of the Vibrionaceae.</title>
        <authorList>
            <person name="Gomez-Gil B."/>
            <person name="Enciso-Ibarra J."/>
        </authorList>
    </citation>
    <scope>NUCLEOTIDE SEQUENCE [LARGE SCALE GENOMIC DNA]</scope>
    <source>
        <strain evidence="2 3">CAIM 1920</strain>
    </source>
</reference>
<dbReference type="PANTHER" id="PTHR43798">
    <property type="entry name" value="MONOACYLGLYCEROL LIPASE"/>
    <property type="match status" value="1"/>
</dbReference>
<evidence type="ECO:0000313" key="3">
    <source>
        <dbReference type="Proteomes" id="UP000094936"/>
    </source>
</evidence>
<dbReference type="STRING" id="1080227.A8L45_21260"/>
<proteinExistence type="predicted"/>
<dbReference type="EMBL" id="LYBM01000060">
    <property type="protein sequence ID" value="ODA29892.1"/>
    <property type="molecule type" value="Genomic_DNA"/>
</dbReference>
<evidence type="ECO:0000313" key="2">
    <source>
        <dbReference type="EMBL" id="ODA29892.1"/>
    </source>
</evidence>
<keyword evidence="3" id="KW-1185">Reference proteome</keyword>